<dbReference type="Proteomes" id="UP000601435">
    <property type="component" value="Unassembled WGS sequence"/>
</dbReference>
<feature type="region of interest" description="Disordered" evidence="1">
    <location>
        <begin position="265"/>
        <end position="298"/>
    </location>
</feature>
<dbReference type="GO" id="GO:0005509">
    <property type="term" value="F:calcium ion binding"/>
    <property type="evidence" value="ECO:0007669"/>
    <property type="project" value="InterPro"/>
</dbReference>
<protein>
    <recommendedName>
        <fullName evidence="2">EF-hand domain-containing protein</fullName>
    </recommendedName>
</protein>
<evidence type="ECO:0000313" key="3">
    <source>
        <dbReference type="EMBL" id="CAE7585554.1"/>
    </source>
</evidence>
<evidence type="ECO:0000256" key="1">
    <source>
        <dbReference type="SAM" id="MobiDB-lite"/>
    </source>
</evidence>
<dbReference type="PROSITE" id="PS50222">
    <property type="entry name" value="EF_HAND_2"/>
    <property type="match status" value="1"/>
</dbReference>
<keyword evidence="4" id="KW-1185">Reference proteome</keyword>
<reference evidence="3" key="1">
    <citation type="submission" date="2021-02" db="EMBL/GenBank/DDBJ databases">
        <authorList>
            <person name="Dougan E. K."/>
            <person name="Rhodes N."/>
            <person name="Thang M."/>
            <person name="Chan C."/>
        </authorList>
    </citation>
    <scope>NUCLEOTIDE SEQUENCE</scope>
</reference>
<feature type="domain" description="EF-hand" evidence="2">
    <location>
        <begin position="200"/>
        <end position="235"/>
    </location>
</feature>
<dbReference type="OrthoDB" id="415512at2759"/>
<dbReference type="EMBL" id="CAJNJA010027775">
    <property type="protein sequence ID" value="CAE7585554.1"/>
    <property type="molecule type" value="Genomic_DNA"/>
</dbReference>
<evidence type="ECO:0000259" key="2">
    <source>
        <dbReference type="PROSITE" id="PS50222"/>
    </source>
</evidence>
<feature type="compositionally biased region" description="Low complexity" evidence="1">
    <location>
        <begin position="27"/>
        <end position="42"/>
    </location>
</feature>
<gene>
    <name evidence="3" type="ORF">SNEC2469_LOCUS16947</name>
</gene>
<comment type="caution">
    <text evidence="3">The sequence shown here is derived from an EMBL/GenBank/DDBJ whole genome shotgun (WGS) entry which is preliminary data.</text>
</comment>
<evidence type="ECO:0000313" key="4">
    <source>
        <dbReference type="Proteomes" id="UP000601435"/>
    </source>
</evidence>
<accession>A0A812ULJ8</accession>
<dbReference type="AlphaFoldDB" id="A0A812ULJ8"/>
<sequence>MVSHSLWARKPTRPLTDLTESADGEVAAATPARATPASARGRTGPGRWSSLRPASRSMYESALHTQEPRLPGLMNLDNVIQCLHRDERRQALTSCSAHRPKVPLPKSPQHKKYCFELTGAPLPGPKAESEAAPGEPKHSVETLQAVFQRLAEPSSIPHRKFLAAIFTDKELSGVLQRFTAGLHLPEMKDETAHRRAVRKALVQKILKILKEADKDNSGSTEWDEFLEFFREAECLLEYQSEFAKGRNRSVLHDEVDAMRMRKAFTEGHASPQAKDTSKEDIHSRAAGIGRRASFRLAP</sequence>
<feature type="region of interest" description="Disordered" evidence="1">
    <location>
        <begin position="1"/>
        <end position="54"/>
    </location>
</feature>
<proteinExistence type="predicted"/>
<dbReference type="InterPro" id="IPR002048">
    <property type="entry name" value="EF_hand_dom"/>
</dbReference>
<organism evidence="3 4">
    <name type="scientific">Symbiodinium necroappetens</name>
    <dbReference type="NCBI Taxonomy" id="1628268"/>
    <lineage>
        <taxon>Eukaryota</taxon>
        <taxon>Sar</taxon>
        <taxon>Alveolata</taxon>
        <taxon>Dinophyceae</taxon>
        <taxon>Suessiales</taxon>
        <taxon>Symbiodiniaceae</taxon>
        <taxon>Symbiodinium</taxon>
    </lineage>
</organism>
<name>A0A812ULJ8_9DINO</name>